<keyword evidence="11" id="KW-0206">Cytoskeleton</keyword>
<evidence type="ECO:0000256" key="7">
    <source>
        <dbReference type="ARBA" id="ARBA00022692"/>
    </source>
</evidence>
<sequence>MAAEVQDEDAQTELYLQKCAQLEALYHEVHQLENAVPARRRKRLAALDSAVADPSEAMVRLQGQLRETLEQVDQLHDKNETLSQLLVTKSSALEQANTELLRAHERNEELSKDVRMLEEMNTKMKEARGSAGSAAGSAAAAFKDVPDQSYFQLLDRLENEIKAKDAEIKELWKDRKTMDLQLKRKDAFIDKLQDDLRAQAQSYEDVAQLDGKVRELSHKIDELNEENKLLNNLCRVKTTAIEKLQLELEARAQSEEYVRQLETGIRNKERAIHTLQEDLERMDNMLRKRDDELDAVAEEMASSQGGVKFREWYEERRGLKAELERVMETVAGKEKIIQSQHQRINQLSGRLDTLSRSLSDTAHISPRHAGMMATPRRPGGGVFVDEDGQELIAAELYDALARDVHIMKVKLAEKDNLLDEKDDVIECWERKNDILSKTFAQEAKSFKRQRAELQAELDGLRDLGDERECAIKEREQQLKMDNIRLKKEISRLRKTNLSLSRGDISPQEDRLSVGADHVTRHTHAPPTLSLALLLLATLSLPLASPSPTTLAILPPSTFSFFSGLHTLTLAHPRLDTPCLTLVYRDSATQLAFAPQCDGYALIQTVDIALLLADAYRERSLAYDPYISLAAADNFLVIADHVRLRLAVFTIARRRSQLHPRSPIIITPGPVISLPLSHVGGNRREVGRSMALADGLLVAVIHSGSTSDIGSAVAWSVCEAATEAMPLWTLSPPADDIADLVSYGDAVALDRRATLVAVSMRSRLRTSSFAGAAVLRHRPGVAIYSLDDDRTLPPHHIHTVFAEAAGDAITRVGIDDNGRIVLSVGIRCSRLALLRPQPLYPETMTLPRDEYAWAAVAIAPDELLAVECFTEALASAQARALVLARDSREPDTWQARRGVLPARIWFAAHAAHDTDWVDAEMRATALGVGATSAAAVVAGGRRLALANWMLTFATNAAFVPAVAAALARGWKTEALIGVAVVVASSGYHWSDVTLAPSVAGIPAGSWHRLDNLAAVLMVQALFLRTGAWAIRGPPPLLRLGLGLVALAIQVYAPWEPRALVLPIAGALLAALAPNGGAAAPRDIAWRSPTRAVTALLTVLALFWFVLGLTRDDPDALCQIVAQAAARGNNQQARAPATPLSPSGQLVAAVGIGTLRVVMMAAVAVGTVGTTAVACLGSGAGCVARLPLVSDAAVMPYGAGWYPVGAAISGLVTATTGEILAAALNNGAIRATGWLSGLAMIGSGLVSEVTGEAAHVALTGLTICGLSASTLLLARQALAPPAGLTLQRWLPTAGLTGVASLTTLMWALHTRRLRLELFATQQVVYAAVEAATIGFLVWYQGAWGSALAECGYEVAVVAR</sequence>
<dbReference type="RefSeq" id="XP_013757457.1">
    <property type="nucleotide sequence ID" value="XM_013902003.1"/>
</dbReference>
<feature type="transmembrane region" description="Helical" evidence="13">
    <location>
        <begin position="944"/>
        <end position="966"/>
    </location>
</feature>
<evidence type="ECO:0000256" key="5">
    <source>
        <dbReference type="ARBA" id="ARBA00022475"/>
    </source>
</evidence>
<feature type="coiled-coil region" evidence="12">
    <location>
        <begin position="258"/>
        <end position="292"/>
    </location>
</feature>
<dbReference type="Pfam" id="PF07058">
    <property type="entry name" value="MAP70"/>
    <property type="match status" value="1"/>
</dbReference>
<keyword evidence="8 13" id="KW-1133">Transmembrane helix</keyword>
<feature type="transmembrane region" description="Helical" evidence="13">
    <location>
        <begin position="1287"/>
        <end position="1306"/>
    </location>
</feature>
<dbReference type="OrthoDB" id="10335413at2759"/>
<evidence type="ECO:0000256" key="1">
    <source>
        <dbReference type="ARBA" id="ARBA00004245"/>
    </source>
</evidence>
<keyword evidence="10 13" id="KW-0472">Membrane</keyword>
<keyword evidence="6" id="KW-0963">Cytoplasm</keyword>
<gene>
    <name evidence="14" type="ORF">AMSG_11957</name>
</gene>
<keyword evidence="5" id="KW-1003">Cell membrane</keyword>
<evidence type="ECO:0000256" key="10">
    <source>
        <dbReference type="ARBA" id="ARBA00023136"/>
    </source>
</evidence>
<dbReference type="InterPro" id="IPR021910">
    <property type="entry name" value="NGX6/PGAP6/MYMK"/>
</dbReference>
<dbReference type="GO" id="GO:0007010">
    <property type="term" value="P:cytoskeleton organization"/>
    <property type="evidence" value="ECO:0007669"/>
    <property type="project" value="InterPro"/>
</dbReference>
<evidence type="ECO:0000256" key="8">
    <source>
        <dbReference type="ARBA" id="ARBA00022989"/>
    </source>
</evidence>
<keyword evidence="7 13" id="KW-0812">Transmembrane</keyword>
<feature type="coiled-coil region" evidence="12">
    <location>
        <begin position="58"/>
        <end position="127"/>
    </location>
</feature>
<keyword evidence="15" id="KW-1185">Reference proteome</keyword>
<keyword evidence="9 12" id="KW-0175">Coiled coil</keyword>
<dbReference type="GO" id="GO:0005856">
    <property type="term" value="C:cytoskeleton"/>
    <property type="evidence" value="ECO:0007669"/>
    <property type="project" value="UniProtKB-SubCell"/>
</dbReference>
<dbReference type="PANTHER" id="PTHR31246:SF32">
    <property type="entry name" value="MICROTUBULE-ASSOCIATED PROTEIN 70-1"/>
    <property type="match status" value="1"/>
</dbReference>
<dbReference type="Proteomes" id="UP000054408">
    <property type="component" value="Unassembled WGS sequence"/>
</dbReference>
<proteinExistence type="inferred from homology"/>
<dbReference type="EMBL" id="GL349458">
    <property type="protein sequence ID" value="KNC49958.1"/>
    <property type="molecule type" value="Genomic_DNA"/>
</dbReference>
<feature type="coiled-coil region" evidence="12">
    <location>
        <begin position="436"/>
        <end position="495"/>
    </location>
</feature>
<reference evidence="14 15" key="1">
    <citation type="submission" date="2010-05" db="EMBL/GenBank/DDBJ databases">
        <title>The Genome Sequence of Thecamonas trahens ATCC 50062.</title>
        <authorList>
            <consortium name="The Broad Institute Genome Sequencing Platform"/>
            <person name="Russ C."/>
            <person name="Cuomo C."/>
            <person name="Shea T."/>
            <person name="Young S.K."/>
            <person name="Zeng Q."/>
            <person name="Koehrsen M."/>
            <person name="Haas B."/>
            <person name="Borodovsky M."/>
            <person name="Guigo R."/>
            <person name="Alvarado L."/>
            <person name="Berlin A."/>
            <person name="Bochicchio J."/>
            <person name="Borenstein D."/>
            <person name="Chapman S."/>
            <person name="Chen Z."/>
            <person name="Freedman E."/>
            <person name="Gellesch M."/>
            <person name="Goldberg J."/>
            <person name="Griggs A."/>
            <person name="Gujja S."/>
            <person name="Heilman E."/>
            <person name="Heiman D."/>
            <person name="Hepburn T."/>
            <person name="Howarth C."/>
            <person name="Jen D."/>
            <person name="Larson L."/>
            <person name="Mehta T."/>
            <person name="Park D."/>
            <person name="Pearson M."/>
            <person name="Roberts A."/>
            <person name="Saif S."/>
            <person name="Shenoy N."/>
            <person name="Sisk P."/>
            <person name="Stolte C."/>
            <person name="Sykes S."/>
            <person name="Thomson T."/>
            <person name="Walk T."/>
            <person name="White J."/>
            <person name="Yandava C."/>
            <person name="Burger G."/>
            <person name="Gray M.W."/>
            <person name="Holland P.W.H."/>
            <person name="King N."/>
            <person name="Lang F.B.F."/>
            <person name="Roger A.J."/>
            <person name="Ruiz-Trillo I."/>
            <person name="Lander E."/>
            <person name="Nusbaum C."/>
        </authorList>
    </citation>
    <scope>NUCLEOTIDE SEQUENCE [LARGE SCALE GENOMIC DNA]</scope>
    <source>
        <strain evidence="14 15">ATCC 50062</strain>
    </source>
</reference>
<dbReference type="PANTHER" id="PTHR31246">
    <property type="entry name" value="MICROTUBULE-ASSOCIATED PROTEIN 70-2"/>
    <property type="match status" value="1"/>
</dbReference>
<evidence type="ECO:0000313" key="15">
    <source>
        <dbReference type="Proteomes" id="UP000054408"/>
    </source>
</evidence>
<dbReference type="GeneID" id="25569872"/>
<evidence type="ECO:0000256" key="11">
    <source>
        <dbReference type="ARBA" id="ARBA00023212"/>
    </source>
</evidence>
<dbReference type="GO" id="GO:0008017">
    <property type="term" value="F:microtubule binding"/>
    <property type="evidence" value="ECO:0007669"/>
    <property type="project" value="InterPro"/>
</dbReference>
<comment type="similarity">
    <text evidence="3">Belongs to the TMEM8 family.</text>
</comment>
<dbReference type="Pfam" id="PF12036">
    <property type="entry name" value="DUF3522"/>
    <property type="match status" value="1"/>
</dbReference>
<dbReference type="GO" id="GO:0005886">
    <property type="term" value="C:plasma membrane"/>
    <property type="evidence" value="ECO:0007669"/>
    <property type="project" value="UniProtKB-SubCell"/>
</dbReference>
<name>A0A0L0DF63_THETB</name>
<comment type="subcellular location">
    <subcellularLocation>
        <location evidence="2">Cell membrane</location>
        <topology evidence="2">Multi-pass membrane protein</topology>
    </subcellularLocation>
    <subcellularLocation>
        <location evidence="1">Cytoplasm</location>
        <location evidence="1">Cytoskeleton</location>
    </subcellularLocation>
</comment>
<evidence type="ECO:0000256" key="6">
    <source>
        <dbReference type="ARBA" id="ARBA00022490"/>
    </source>
</evidence>
<feature type="transmembrane region" description="Helical" evidence="13">
    <location>
        <begin position="1090"/>
        <end position="1108"/>
    </location>
</feature>
<evidence type="ECO:0000313" key="14">
    <source>
        <dbReference type="EMBL" id="KNC49958.1"/>
    </source>
</evidence>
<comment type="similarity">
    <text evidence="4">Belongs to the MAP70 family.</text>
</comment>
<evidence type="ECO:0000256" key="13">
    <source>
        <dbReference type="SAM" id="Phobius"/>
    </source>
</evidence>
<evidence type="ECO:0000256" key="2">
    <source>
        <dbReference type="ARBA" id="ARBA00004651"/>
    </source>
</evidence>
<feature type="coiled-coil region" evidence="12">
    <location>
        <begin position="206"/>
        <end position="233"/>
    </location>
</feature>
<organism evidence="14 15">
    <name type="scientific">Thecamonas trahens ATCC 50062</name>
    <dbReference type="NCBI Taxonomy" id="461836"/>
    <lineage>
        <taxon>Eukaryota</taxon>
        <taxon>Apusozoa</taxon>
        <taxon>Apusomonadida</taxon>
        <taxon>Apusomonadidae</taxon>
        <taxon>Thecamonas</taxon>
    </lineage>
</organism>
<accession>A0A0L0DF63</accession>
<evidence type="ECO:0000256" key="3">
    <source>
        <dbReference type="ARBA" id="ARBA00005542"/>
    </source>
</evidence>
<evidence type="ECO:0000256" key="12">
    <source>
        <dbReference type="SAM" id="Coils"/>
    </source>
</evidence>
<protein>
    <submittedName>
        <fullName evidence="14">Uncharacterized protein</fullName>
    </submittedName>
</protein>
<dbReference type="InterPro" id="IPR009768">
    <property type="entry name" value="MAP70"/>
</dbReference>
<evidence type="ECO:0000256" key="4">
    <source>
        <dbReference type="ARBA" id="ARBA00008825"/>
    </source>
</evidence>
<evidence type="ECO:0000256" key="9">
    <source>
        <dbReference type="ARBA" id="ARBA00023054"/>
    </source>
</evidence>